<accession>A0A3N0GJ62</accession>
<dbReference type="AlphaFoldDB" id="A0A3N0GJ62"/>
<sequence>MTSRPLSSRHLVLSLLLVGGLLLTGCGFFDKGADARKAAEKLATALHKGDVSAVKFTSAGAAKSYAAVAKTLDHPAKVSVDQVTRSGDKADVRLNWSVDLGGQTWKHQTHARLLDQGGAWRVEWKPSILEKSLAAGETFQVARVKAERGNILGRDDTPLVIPRDVIRFGIDRSQVDPAAAPDSARRLATLVGVSPDPYVAAVTKAGPKAFVQAIAMRRDGSTSDLLGKVGAIPGARGIADQLPLAPTKAFAAAILGTVGPATKELIDKSDGRLRAGDDAGLSGLQLRYDAQLGGTSGVKVSAVPATAKAGEQAGEPRTLYEVDPVRGQDLHTTLDPRLQQKADDLLAGVAPASAVVAIQPSTGAILAAASGPGSKGYNSATFGRYAPGSTFKVVSALALLRAGLTPASPVSCTPTLVVDGKKFKNYSDYPADRLGRISLRDALANSCNTGFISQHTKLQGSDLADAAAALGVGIDHDLGFPAFFGQVPPPASETEGAADMIGQGKVLASPMAMAAVVASVAKGETVTPKLVTGTAEHGLATPSASPSGSPGASTGSSPSVAPAHPLTAAEAEQLRGMMRAVVAVGSGTLLQPLQPPAVIAKTGTAEYGSPGPGGSLPTHAWMIAAQGDLAVAVFVDTGESGSHTAGPILKAFLQAAKG</sequence>
<comment type="similarity">
    <text evidence="2">Belongs to the transpeptidase family.</text>
</comment>
<organism evidence="13 14">
    <name type="scientific">Nocardioides pocheonensis</name>
    <dbReference type="NCBI Taxonomy" id="661485"/>
    <lineage>
        <taxon>Bacteria</taxon>
        <taxon>Bacillati</taxon>
        <taxon>Actinomycetota</taxon>
        <taxon>Actinomycetes</taxon>
        <taxon>Propionibacteriales</taxon>
        <taxon>Nocardioidaceae</taxon>
        <taxon>Nocardioides</taxon>
    </lineage>
</organism>
<comment type="similarity">
    <text evidence="3 9">Belongs to the class-D beta-lactamase family.</text>
</comment>
<dbReference type="GO" id="GO:0008658">
    <property type="term" value="F:penicillin binding"/>
    <property type="evidence" value="ECO:0007669"/>
    <property type="project" value="InterPro"/>
</dbReference>
<dbReference type="Gene3D" id="3.40.710.10">
    <property type="entry name" value="DD-peptidase/beta-lactamase superfamily"/>
    <property type="match status" value="1"/>
</dbReference>
<evidence type="ECO:0000256" key="9">
    <source>
        <dbReference type="RuleBase" id="RU361140"/>
    </source>
</evidence>
<dbReference type="GO" id="GO:0071972">
    <property type="term" value="F:peptidoglycan L,D-transpeptidase activity"/>
    <property type="evidence" value="ECO:0007669"/>
    <property type="project" value="TreeGrafter"/>
</dbReference>
<dbReference type="InterPro" id="IPR005311">
    <property type="entry name" value="PBP_dimer"/>
</dbReference>
<evidence type="ECO:0000256" key="4">
    <source>
        <dbReference type="ARBA" id="ARBA00012865"/>
    </source>
</evidence>
<dbReference type="InterPro" id="IPR002137">
    <property type="entry name" value="Beta-lactam_class-D_AS"/>
</dbReference>
<dbReference type="Pfam" id="PF00905">
    <property type="entry name" value="Transpeptidase"/>
    <property type="match status" value="1"/>
</dbReference>
<evidence type="ECO:0000256" key="6">
    <source>
        <dbReference type="ARBA" id="ARBA00022801"/>
    </source>
</evidence>
<comment type="catalytic activity">
    <reaction evidence="9">
        <text>a beta-lactam + H2O = a substituted beta-amino acid</text>
        <dbReference type="Rhea" id="RHEA:20401"/>
        <dbReference type="ChEBI" id="CHEBI:15377"/>
        <dbReference type="ChEBI" id="CHEBI:35627"/>
        <dbReference type="ChEBI" id="CHEBI:140347"/>
        <dbReference type="EC" id="3.5.2.6"/>
    </reaction>
</comment>
<evidence type="ECO:0000256" key="1">
    <source>
        <dbReference type="ARBA" id="ARBA00004370"/>
    </source>
</evidence>
<dbReference type="RefSeq" id="WP_123224277.1">
    <property type="nucleotide sequence ID" value="NZ_RJSF01000044.1"/>
</dbReference>
<name>A0A3N0GJ62_9ACTN</name>
<evidence type="ECO:0000256" key="5">
    <source>
        <dbReference type="ARBA" id="ARBA00022729"/>
    </source>
</evidence>
<dbReference type="GO" id="GO:0071555">
    <property type="term" value="P:cell wall organization"/>
    <property type="evidence" value="ECO:0007669"/>
    <property type="project" value="TreeGrafter"/>
</dbReference>
<evidence type="ECO:0000256" key="3">
    <source>
        <dbReference type="ARBA" id="ARBA00007898"/>
    </source>
</evidence>
<keyword evidence="8 9" id="KW-0046">Antibiotic resistance</keyword>
<dbReference type="PROSITE" id="PS51257">
    <property type="entry name" value="PROKAR_LIPOPROTEIN"/>
    <property type="match status" value="1"/>
</dbReference>
<feature type="region of interest" description="Disordered" evidence="10">
    <location>
        <begin position="535"/>
        <end position="563"/>
    </location>
</feature>
<dbReference type="Proteomes" id="UP000279994">
    <property type="component" value="Unassembled WGS sequence"/>
</dbReference>
<dbReference type="InterPro" id="IPR001460">
    <property type="entry name" value="PCN-bd_Tpept"/>
</dbReference>
<evidence type="ECO:0000259" key="11">
    <source>
        <dbReference type="Pfam" id="PF00905"/>
    </source>
</evidence>
<evidence type="ECO:0000259" key="12">
    <source>
        <dbReference type="Pfam" id="PF03717"/>
    </source>
</evidence>
<dbReference type="GO" id="GO:0005886">
    <property type="term" value="C:plasma membrane"/>
    <property type="evidence" value="ECO:0007669"/>
    <property type="project" value="TreeGrafter"/>
</dbReference>
<dbReference type="InterPro" id="IPR012338">
    <property type="entry name" value="Beta-lactam/transpept-like"/>
</dbReference>
<dbReference type="PANTHER" id="PTHR30627:SF24">
    <property type="entry name" value="PENICILLIN-BINDING PROTEIN 4B"/>
    <property type="match status" value="1"/>
</dbReference>
<evidence type="ECO:0000313" key="13">
    <source>
        <dbReference type="EMBL" id="RNM12514.1"/>
    </source>
</evidence>
<dbReference type="GO" id="GO:0008800">
    <property type="term" value="F:beta-lactamase activity"/>
    <property type="evidence" value="ECO:0007669"/>
    <property type="project" value="UniProtKB-UniRule"/>
</dbReference>
<feature type="domain" description="Penicillin-binding protein transpeptidase" evidence="11">
    <location>
        <begin position="354"/>
        <end position="653"/>
    </location>
</feature>
<keyword evidence="6 9" id="KW-0378">Hydrolase</keyword>
<dbReference type="GO" id="GO:0046677">
    <property type="term" value="P:response to antibiotic"/>
    <property type="evidence" value="ECO:0007669"/>
    <property type="project" value="UniProtKB-UniRule"/>
</dbReference>
<evidence type="ECO:0000256" key="2">
    <source>
        <dbReference type="ARBA" id="ARBA00007171"/>
    </source>
</evidence>
<keyword evidence="5" id="KW-0732">Signal</keyword>
<evidence type="ECO:0000313" key="14">
    <source>
        <dbReference type="Proteomes" id="UP000279994"/>
    </source>
</evidence>
<dbReference type="Gene3D" id="3.90.1310.10">
    <property type="entry name" value="Penicillin-binding protein 2a (Domain 2)"/>
    <property type="match status" value="1"/>
</dbReference>
<dbReference type="EC" id="3.5.2.6" evidence="4 9"/>
<comment type="caution">
    <text evidence="13">The sequence shown here is derived from an EMBL/GenBank/DDBJ whole genome shotgun (WGS) entry which is preliminary data.</text>
</comment>
<evidence type="ECO:0000256" key="7">
    <source>
        <dbReference type="ARBA" id="ARBA00023136"/>
    </source>
</evidence>
<dbReference type="SUPFAM" id="SSF56519">
    <property type="entry name" value="Penicillin binding protein dimerisation domain"/>
    <property type="match status" value="1"/>
</dbReference>
<dbReference type="SUPFAM" id="SSF56601">
    <property type="entry name" value="beta-lactamase/transpeptidase-like"/>
    <property type="match status" value="1"/>
</dbReference>
<reference evidence="13 14" key="1">
    <citation type="submission" date="2018-11" db="EMBL/GenBank/DDBJ databases">
        <authorList>
            <person name="Li F."/>
        </authorList>
    </citation>
    <scope>NUCLEOTIDE SEQUENCE [LARGE SCALE GENOMIC DNA]</scope>
    <source>
        <strain evidence="13 14">Gsoil 818</strain>
    </source>
</reference>
<dbReference type="GO" id="GO:0017001">
    <property type="term" value="P:antibiotic catabolic process"/>
    <property type="evidence" value="ECO:0007669"/>
    <property type="project" value="InterPro"/>
</dbReference>
<evidence type="ECO:0000256" key="8">
    <source>
        <dbReference type="ARBA" id="ARBA00023251"/>
    </source>
</evidence>
<keyword evidence="7" id="KW-0472">Membrane</keyword>
<dbReference type="Pfam" id="PF03717">
    <property type="entry name" value="PBP_dimer"/>
    <property type="match status" value="1"/>
</dbReference>
<evidence type="ECO:0000256" key="10">
    <source>
        <dbReference type="SAM" id="MobiDB-lite"/>
    </source>
</evidence>
<comment type="subcellular location">
    <subcellularLocation>
        <location evidence="1">Membrane</location>
    </subcellularLocation>
</comment>
<feature type="domain" description="Penicillin-binding protein dimerisation" evidence="12">
    <location>
        <begin position="144"/>
        <end position="306"/>
    </location>
</feature>
<dbReference type="EMBL" id="RJSF01000044">
    <property type="protein sequence ID" value="RNM12514.1"/>
    <property type="molecule type" value="Genomic_DNA"/>
</dbReference>
<protein>
    <recommendedName>
        <fullName evidence="4 9">Beta-lactamase</fullName>
        <ecNumber evidence="4 9">3.5.2.6</ecNumber>
    </recommendedName>
</protein>
<keyword evidence="14" id="KW-1185">Reference proteome</keyword>
<dbReference type="InterPro" id="IPR036138">
    <property type="entry name" value="PBP_dimer_sf"/>
</dbReference>
<dbReference type="PROSITE" id="PS00337">
    <property type="entry name" value="BETA_LACTAMASE_D"/>
    <property type="match status" value="1"/>
</dbReference>
<feature type="compositionally biased region" description="Low complexity" evidence="10">
    <location>
        <begin position="540"/>
        <end position="563"/>
    </location>
</feature>
<dbReference type="OrthoDB" id="5241017at2"/>
<proteinExistence type="inferred from homology"/>
<gene>
    <name evidence="13" type="ORF">EFL26_17935</name>
</gene>
<dbReference type="InterPro" id="IPR050515">
    <property type="entry name" value="Beta-lactam/transpept"/>
</dbReference>
<dbReference type="PANTHER" id="PTHR30627">
    <property type="entry name" value="PEPTIDOGLYCAN D,D-TRANSPEPTIDASE"/>
    <property type="match status" value="1"/>
</dbReference>